<evidence type="ECO:0000256" key="1">
    <source>
        <dbReference type="ARBA" id="ARBA00022737"/>
    </source>
</evidence>
<keyword evidence="1" id="KW-0677">Repeat</keyword>
<dbReference type="InterPro" id="IPR018247">
    <property type="entry name" value="EF_Hand_1_Ca_BS"/>
</dbReference>
<dbReference type="FunFam" id="1.10.418.10:FF:000077">
    <property type="entry name" value="Related to alpha-actinin"/>
    <property type="match status" value="1"/>
</dbReference>
<evidence type="ECO:0000256" key="4">
    <source>
        <dbReference type="SAM" id="MobiDB-lite"/>
    </source>
</evidence>
<evidence type="ECO:0000256" key="2">
    <source>
        <dbReference type="ARBA" id="ARBA00022837"/>
    </source>
</evidence>
<dbReference type="Proteomes" id="UP000243876">
    <property type="component" value="Unassembled WGS sequence"/>
</dbReference>
<gene>
    <name evidence="7" type="primary">SPOSA6832_03803</name>
</gene>
<dbReference type="EMBL" id="CENE01000020">
    <property type="protein sequence ID" value="CEQ42032.1"/>
    <property type="molecule type" value="Genomic_DNA"/>
</dbReference>
<dbReference type="CDD" id="cd21216">
    <property type="entry name" value="CH_ACTN_rpt2"/>
    <property type="match status" value="1"/>
</dbReference>
<evidence type="ECO:0000313" key="8">
    <source>
        <dbReference type="Proteomes" id="UP000243876"/>
    </source>
</evidence>
<evidence type="ECO:0000259" key="6">
    <source>
        <dbReference type="PROSITE" id="PS50222"/>
    </source>
</evidence>
<dbReference type="Pfam" id="PF00307">
    <property type="entry name" value="CH"/>
    <property type="match status" value="2"/>
</dbReference>
<dbReference type="Gene3D" id="1.20.58.60">
    <property type="match status" value="1"/>
</dbReference>
<dbReference type="CDD" id="cd00051">
    <property type="entry name" value="EFh"/>
    <property type="match status" value="1"/>
</dbReference>
<dbReference type="InterPro" id="IPR001715">
    <property type="entry name" value="CH_dom"/>
</dbReference>
<dbReference type="PROSITE" id="PS50222">
    <property type="entry name" value="EF_HAND_2"/>
    <property type="match status" value="1"/>
</dbReference>
<dbReference type="SUPFAM" id="SSF47473">
    <property type="entry name" value="EF-hand"/>
    <property type="match status" value="1"/>
</dbReference>
<dbReference type="SMART" id="SM00033">
    <property type="entry name" value="CH"/>
    <property type="match status" value="2"/>
</dbReference>
<dbReference type="InterPro" id="IPR002048">
    <property type="entry name" value="EF_hand_dom"/>
</dbReference>
<accession>A0A0D6EPN7</accession>
<name>A0A0D6EPN7_SPOSA</name>
<dbReference type="PROSITE" id="PS00020">
    <property type="entry name" value="ACTININ_2"/>
    <property type="match status" value="1"/>
</dbReference>
<dbReference type="InterPro" id="IPR011992">
    <property type="entry name" value="EF-hand-dom_pair"/>
</dbReference>
<evidence type="ECO:0000259" key="5">
    <source>
        <dbReference type="PROSITE" id="PS50021"/>
    </source>
</evidence>
<dbReference type="PROSITE" id="PS50021">
    <property type="entry name" value="CH"/>
    <property type="match status" value="2"/>
</dbReference>
<feature type="domain" description="Calponin-homology (CH)" evidence="5">
    <location>
        <begin position="140"/>
        <end position="246"/>
    </location>
</feature>
<dbReference type="PROSITE" id="PS00018">
    <property type="entry name" value="EF_HAND_1"/>
    <property type="match status" value="1"/>
</dbReference>
<dbReference type="Pfam" id="PF13405">
    <property type="entry name" value="EF-hand_6"/>
    <property type="match status" value="1"/>
</dbReference>
<keyword evidence="3" id="KW-0009">Actin-binding</keyword>
<feature type="compositionally biased region" description="Polar residues" evidence="4">
    <location>
        <begin position="63"/>
        <end position="73"/>
    </location>
</feature>
<feature type="compositionally biased region" description="Low complexity" evidence="4">
    <location>
        <begin position="1"/>
        <end position="33"/>
    </location>
</feature>
<feature type="domain" description="Calponin-homology (CH)" evidence="5">
    <location>
        <begin position="255"/>
        <end position="365"/>
    </location>
</feature>
<evidence type="ECO:0000313" key="7">
    <source>
        <dbReference type="EMBL" id="CEQ42032.1"/>
    </source>
</evidence>
<feature type="compositionally biased region" description="Pro residues" evidence="4">
    <location>
        <begin position="37"/>
        <end position="48"/>
    </location>
</feature>
<proteinExistence type="predicted"/>
<dbReference type="AlphaFoldDB" id="A0A0D6EPN7"/>
<feature type="region of interest" description="Disordered" evidence="4">
    <location>
        <begin position="1"/>
        <end position="93"/>
    </location>
</feature>
<dbReference type="SMART" id="SM00054">
    <property type="entry name" value="EFh"/>
    <property type="match status" value="1"/>
</dbReference>
<evidence type="ECO:0000256" key="3">
    <source>
        <dbReference type="ARBA" id="ARBA00023203"/>
    </source>
</evidence>
<organism evidence="7 8">
    <name type="scientific">Sporidiobolus salmonicolor</name>
    <name type="common">Yeast-like fungus</name>
    <name type="synonym">Sporobolomyces salmonicolor</name>
    <dbReference type="NCBI Taxonomy" id="5005"/>
    <lineage>
        <taxon>Eukaryota</taxon>
        <taxon>Fungi</taxon>
        <taxon>Dikarya</taxon>
        <taxon>Basidiomycota</taxon>
        <taxon>Pucciniomycotina</taxon>
        <taxon>Microbotryomycetes</taxon>
        <taxon>Sporidiobolales</taxon>
        <taxon>Sporidiobolaceae</taxon>
        <taxon>Sporobolomyces</taxon>
    </lineage>
</organism>
<feature type="domain" description="EF-hand" evidence="6">
    <location>
        <begin position="651"/>
        <end position="686"/>
    </location>
</feature>
<dbReference type="Gene3D" id="1.10.238.10">
    <property type="entry name" value="EF-hand"/>
    <property type="match status" value="2"/>
</dbReference>
<dbReference type="GO" id="GO:0003779">
    <property type="term" value="F:actin binding"/>
    <property type="evidence" value="ECO:0007669"/>
    <property type="project" value="UniProtKB-KW"/>
</dbReference>
<protein>
    <submittedName>
        <fullName evidence="7">SPOSA6832_03803-mRNA-1:cds</fullName>
    </submittedName>
</protein>
<dbReference type="InterPro" id="IPR036872">
    <property type="entry name" value="CH_dom_sf"/>
</dbReference>
<dbReference type="InterPro" id="IPR001589">
    <property type="entry name" value="Actinin_actin-bd_CS"/>
</dbReference>
<feature type="compositionally biased region" description="Basic residues" evidence="4">
    <location>
        <begin position="53"/>
        <end position="62"/>
    </location>
</feature>
<dbReference type="OrthoDB" id="10017054at2759"/>
<dbReference type="GO" id="GO:0005509">
    <property type="term" value="F:calcium ion binding"/>
    <property type="evidence" value="ECO:0007669"/>
    <property type="project" value="InterPro"/>
</dbReference>
<dbReference type="SUPFAM" id="SSF46966">
    <property type="entry name" value="Spectrin repeat"/>
    <property type="match status" value="1"/>
</dbReference>
<dbReference type="Gene3D" id="1.10.418.10">
    <property type="entry name" value="Calponin-like domain"/>
    <property type="match status" value="2"/>
</dbReference>
<keyword evidence="8" id="KW-1185">Reference proteome</keyword>
<keyword evidence="2" id="KW-0106">Calcium</keyword>
<dbReference type="SUPFAM" id="SSF47576">
    <property type="entry name" value="Calponin-homology domain, CH-domain"/>
    <property type="match status" value="1"/>
</dbReference>
<dbReference type="PANTHER" id="PTHR11915">
    <property type="entry name" value="SPECTRIN/FILAMIN RELATED CYTOSKELETAL PROTEIN"/>
    <property type="match status" value="1"/>
</dbReference>
<feature type="compositionally biased region" description="Low complexity" evidence="4">
    <location>
        <begin position="81"/>
        <end position="93"/>
    </location>
</feature>
<sequence>MDPPLRTSSRPRPLSYAFPSSSSASNTAPASFAQRPTSPPLDHPPSPGPSSRLNRRPTHTGHRTTSSLSSLAQLNIGPGGSSTPPLGPGASPALVHSPTFTGYQGLGLERSPSIGQWGAFGGFGTTGAGGGNGVGREYEDVQNRTFCKWLNARLEPLGYPPITDLGVDFCDGTRLIQLVEVLTEVSLGRYNREPHHRVQKMENAKQALERIKEMGVHLTNIGPEDIVDGNRKLILGMIWSLVLRFSIADINEEGSHAKEGLLLWCQRKTAPYEEVEVKDFTRSWQDGLAFCALIHRHRPDLLDYDSLPKDASHASAASNLARAFKIADEHLGIPQLLDVEDVCGTKKPDERSVMTYVAQFFHAFSSKAQQETEARVISNFVDNMKELMLAVHDYERRVTALLSAISAHLETLHALPEPTSSSYQTLRSLLAAFTSPYLTTTRRVWLREKEDTAALLGNVQTKLKTYGLKGYEPVEGFRIEVRRGIVCLASASSMGKEHKGLMELGLRQDVDHKWTELELAEQAQLRDLSRAIRRIQQTARQRFLERGLKLASELRAAERELAAISGPLESRLPALEASLEALEAAEQACTDCDVPVPVVLDAASAGGEVVSVHSCEGLGVELGWLRENVERRIAFVENQAVARKATTATPEQLEEWESAFRAFDKDGSNSLDLDELSGALGSLGISEVVGDEVTFEEFIRFLTERAEDRLTGEKGFVTELDLARLQLDPSALRFLQEHMPQRVLAGEVAEGSSSLPDEADGEETTVFDYEAFLSAFFE</sequence>
<dbReference type="FunFam" id="1.10.418.10:FF:000001">
    <property type="entry name" value="Actinin alpha 1"/>
    <property type="match status" value="1"/>
</dbReference>
<reference evidence="8" key="1">
    <citation type="submission" date="2015-02" db="EMBL/GenBank/DDBJ databases">
        <authorList>
            <person name="Gon?alves P."/>
        </authorList>
    </citation>
    <scope>NUCLEOTIDE SEQUENCE [LARGE SCALE GENOMIC DNA]</scope>
</reference>